<dbReference type="InterPro" id="IPR036525">
    <property type="entry name" value="Tubulin/FtsZ_GTPase_sf"/>
</dbReference>
<dbReference type="EMBL" id="KE504299">
    <property type="protein sequence ID" value="EPS93107.1"/>
    <property type="molecule type" value="Genomic_DNA"/>
</dbReference>
<dbReference type="GO" id="GO:0005525">
    <property type="term" value="F:GTP binding"/>
    <property type="evidence" value="ECO:0007669"/>
    <property type="project" value="UniProtKB-KW"/>
</dbReference>
<keyword evidence="3" id="KW-0547">Nucleotide-binding</keyword>
<dbReference type="Proteomes" id="UP000015241">
    <property type="component" value="Unassembled WGS sequence"/>
</dbReference>
<evidence type="ECO:0000256" key="1">
    <source>
        <dbReference type="ARBA" id="ARBA00009636"/>
    </source>
</evidence>
<keyword evidence="2" id="KW-0493">Microtubule</keyword>
<dbReference type="InterPro" id="IPR000217">
    <property type="entry name" value="Tubulin"/>
</dbReference>
<dbReference type="STRING" id="743788.S8DJW4"/>
<evidence type="ECO:0000256" key="2">
    <source>
        <dbReference type="ARBA" id="ARBA00022701"/>
    </source>
</evidence>
<sequence length="75" mass="8365">FSETSSGKHVPCSLRADLEPNTIDKVRSGTYRSLFHLKTPVTGQEDAANDCEFVTDELRRLSNTHIGLQGFFVSH</sequence>
<keyword evidence="6" id="KW-1185">Reference proteome</keyword>
<accession>S8DJW4</accession>
<dbReference type="GO" id="GO:0007017">
    <property type="term" value="P:microtubule-based process"/>
    <property type="evidence" value="ECO:0007669"/>
    <property type="project" value="InterPro"/>
</dbReference>
<feature type="non-terminal residue" evidence="5">
    <location>
        <position position="75"/>
    </location>
</feature>
<dbReference type="eggNOG" id="KOG1376">
    <property type="taxonomic scope" value="Eukaryota"/>
</dbReference>
<proteinExistence type="inferred from homology"/>
<keyword evidence="4" id="KW-0342">GTP-binding</keyword>
<dbReference type="InParanoid" id="S8DJW4"/>
<dbReference type="Gene3D" id="3.40.50.1440">
    <property type="entry name" value="Tubulin/FtsZ, GTPase domain"/>
    <property type="match status" value="1"/>
</dbReference>
<dbReference type="HOGENOM" id="CLU_2677728_0_0_1"/>
<dbReference type="SUPFAM" id="SSF52490">
    <property type="entry name" value="Tubulin nucleotide-binding domain-like"/>
    <property type="match status" value="1"/>
</dbReference>
<evidence type="ECO:0000313" key="6">
    <source>
        <dbReference type="Proteomes" id="UP000015241"/>
    </source>
</evidence>
<evidence type="ECO:0000256" key="3">
    <source>
        <dbReference type="ARBA" id="ARBA00022741"/>
    </source>
</evidence>
<comment type="similarity">
    <text evidence="1">Belongs to the tubulin family.</text>
</comment>
<dbReference type="AlphaFoldDB" id="S8DJW4"/>
<evidence type="ECO:0000313" key="5">
    <source>
        <dbReference type="EMBL" id="EPS93107.1"/>
    </source>
</evidence>
<dbReference type="OrthoDB" id="3236591at2759"/>
<name>S8DJW4_FOMSC</name>
<gene>
    <name evidence="5" type="ORF">FOMPIDRAFT_1081375</name>
</gene>
<protein>
    <submittedName>
        <fullName evidence="5">Uncharacterized protein</fullName>
    </submittedName>
</protein>
<feature type="non-terminal residue" evidence="5">
    <location>
        <position position="1"/>
    </location>
</feature>
<dbReference type="GO" id="GO:0005874">
    <property type="term" value="C:microtubule"/>
    <property type="evidence" value="ECO:0007669"/>
    <property type="project" value="UniProtKB-KW"/>
</dbReference>
<organism evidence="5 6">
    <name type="scientific">Fomitopsis schrenkii</name>
    <name type="common">Brown rot fungus</name>
    <dbReference type="NCBI Taxonomy" id="2126942"/>
    <lineage>
        <taxon>Eukaryota</taxon>
        <taxon>Fungi</taxon>
        <taxon>Dikarya</taxon>
        <taxon>Basidiomycota</taxon>
        <taxon>Agaricomycotina</taxon>
        <taxon>Agaricomycetes</taxon>
        <taxon>Polyporales</taxon>
        <taxon>Fomitopsis</taxon>
    </lineage>
</organism>
<reference evidence="5 6" key="1">
    <citation type="journal article" date="2012" name="Science">
        <title>The Paleozoic origin of enzymatic lignin decomposition reconstructed from 31 fungal genomes.</title>
        <authorList>
            <person name="Floudas D."/>
            <person name="Binder M."/>
            <person name="Riley R."/>
            <person name="Barry K."/>
            <person name="Blanchette R.A."/>
            <person name="Henrissat B."/>
            <person name="Martinez A.T."/>
            <person name="Otillar R."/>
            <person name="Spatafora J.W."/>
            <person name="Yadav J.S."/>
            <person name="Aerts A."/>
            <person name="Benoit I."/>
            <person name="Boyd A."/>
            <person name="Carlson A."/>
            <person name="Copeland A."/>
            <person name="Coutinho P.M."/>
            <person name="de Vries R.P."/>
            <person name="Ferreira P."/>
            <person name="Findley K."/>
            <person name="Foster B."/>
            <person name="Gaskell J."/>
            <person name="Glotzer D."/>
            <person name="Gorecki P."/>
            <person name="Heitman J."/>
            <person name="Hesse C."/>
            <person name="Hori C."/>
            <person name="Igarashi K."/>
            <person name="Jurgens J.A."/>
            <person name="Kallen N."/>
            <person name="Kersten P."/>
            <person name="Kohler A."/>
            <person name="Kuees U."/>
            <person name="Kumar T.K.A."/>
            <person name="Kuo A."/>
            <person name="LaButti K."/>
            <person name="Larrondo L.F."/>
            <person name="Lindquist E."/>
            <person name="Ling A."/>
            <person name="Lombard V."/>
            <person name="Lucas S."/>
            <person name="Lundell T."/>
            <person name="Martin R."/>
            <person name="McLaughlin D.J."/>
            <person name="Morgenstern I."/>
            <person name="Morin E."/>
            <person name="Murat C."/>
            <person name="Nagy L.G."/>
            <person name="Nolan M."/>
            <person name="Ohm R.A."/>
            <person name="Patyshakuliyeva A."/>
            <person name="Rokas A."/>
            <person name="Ruiz-Duenas F.J."/>
            <person name="Sabat G."/>
            <person name="Salamov A."/>
            <person name="Samejima M."/>
            <person name="Schmutz J."/>
            <person name="Slot J.C."/>
            <person name="St John F."/>
            <person name="Stenlid J."/>
            <person name="Sun H."/>
            <person name="Sun S."/>
            <person name="Syed K."/>
            <person name="Tsang A."/>
            <person name="Wiebenga A."/>
            <person name="Young D."/>
            <person name="Pisabarro A."/>
            <person name="Eastwood D.C."/>
            <person name="Martin F."/>
            <person name="Cullen D."/>
            <person name="Grigoriev I.V."/>
            <person name="Hibbett D.S."/>
        </authorList>
    </citation>
    <scope>NUCLEOTIDE SEQUENCE</scope>
    <source>
        <strain evidence="6">FP-58527</strain>
    </source>
</reference>
<dbReference type="PANTHER" id="PTHR11588">
    <property type="entry name" value="TUBULIN"/>
    <property type="match status" value="1"/>
</dbReference>
<evidence type="ECO:0000256" key="4">
    <source>
        <dbReference type="ARBA" id="ARBA00023134"/>
    </source>
</evidence>